<evidence type="ECO:0000313" key="2">
    <source>
        <dbReference type="Proteomes" id="UP000257109"/>
    </source>
</evidence>
<comment type="caution">
    <text evidence="1">The sequence shown here is derived from an EMBL/GenBank/DDBJ whole genome shotgun (WGS) entry which is preliminary data.</text>
</comment>
<name>A0A371ERM7_MUCPR</name>
<keyword evidence="2" id="KW-1185">Reference proteome</keyword>
<dbReference type="EMBL" id="QJKJ01012420">
    <property type="protein sequence ID" value="RDX68720.1"/>
    <property type="molecule type" value="Genomic_DNA"/>
</dbReference>
<evidence type="ECO:0000313" key="1">
    <source>
        <dbReference type="EMBL" id="RDX68720.1"/>
    </source>
</evidence>
<reference evidence="1" key="1">
    <citation type="submission" date="2018-05" db="EMBL/GenBank/DDBJ databases">
        <title>Draft genome of Mucuna pruriens seed.</title>
        <authorList>
            <person name="Nnadi N.E."/>
            <person name="Vos R."/>
            <person name="Hasami M.H."/>
            <person name="Devisetty U.K."/>
            <person name="Aguiy J.C."/>
        </authorList>
    </citation>
    <scope>NUCLEOTIDE SEQUENCE [LARGE SCALE GENOMIC DNA]</scope>
    <source>
        <strain evidence="1">JCA_2017</strain>
    </source>
</reference>
<gene>
    <name evidence="1" type="ORF">CR513_52264</name>
</gene>
<organism evidence="1 2">
    <name type="scientific">Mucuna pruriens</name>
    <name type="common">Velvet bean</name>
    <name type="synonym">Dolichos pruriens</name>
    <dbReference type="NCBI Taxonomy" id="157652"/>
    <lineage>
        <taxon>Eukaryota</taxon>
        <taxon>Viridiplantae</taxon>
        <taxon>Streptophyta</taxon>
        <taxon>Embryophyta</taxon>
        <taxon>Tracheophyta</taxon>
        <taxon>Spermatophyta</taxon>
        <taxon>Magnoliopsida</taxon>
        <taxon>eudicotyledons</taxon>
        <taxon>Gunneridae</taxon>
        <taxon>Pentapetalae</taxon>
        <taxon>rosids</taxon>
        <taxon>fabids</taxon>
        <taxon>Fabales</taxon>
        <taxon>Fabaceae</taxon>
        <taxon>Papilionoideae</taxon>
        <taxon>50 kb inversion clade</taxon>
        <taxon>NPAAA clade</taxon>
        <taxon>indigoferoid/millettioid clade</taxon>
        <taxon>Phaseoleae</taxon>
        <taxon>Mucuna</taxon>
    </lineage>
</organism>
<sequence length="79" mass="9521">MHLNIGNLKSFKNVVIDYIIYHERETKKVKDDMPTVTYIEDFDYLKKEFGVHVVETRYLWFEKAKELVEGTLKEQYSCI</sequence>
<protein>
    <submittedName>
        <fullName evidence="1">Uncharacterized protein</fullName>
    </submittedName>
</protein>
<dbReference type="Proteomes" id="UP000257109">
    <property type="component" value="Unassembled WGS sequence"/>
</dbReference>
<accession>A0A371ERM7</accession>
<feature type="non-terminal residue" evidence="1">
    <location>
        <position position="1"/>
    </location>
</feature>
<proteinExistence type="predicted"/>
<dbReference type="AlphaFoldDB" id="A0A371ERM7"/>